<name>A0A286GFN6_9PROT</name>
<evidence type="ECO:0000256" key="7">
    <source>
        <dbReference type="HAMAP-Rule" id="MF_00201"/>
    </source>
</evidence>
<dbReference type="Gene3D" id="2.40.50.140">
    <property type="entry name" value="Nucleic acid-binding proteins"/>
    <property type="match status" value="1"/>
</dbReference>
<dbReference type="InterPro" id="IPR042242">
    <property type="entry name" value="RecO_C"/>
</dbReference>
<evidence type="ECO:0000256" key="6">
    <source>
        <dbReference type="ARBA" id="ARBA00033409"/>
    </source>
</evidence>
<evidence type="ECO:0000313" key="10">
    <source>
        <dbReference type="Proteomes" id="UP000219621"/>
    </source>
</evidence>
<dbReference type="HAMAP" id="MF_00201">
    <property type="entry name" value="RecO"/>
    <property type="match status" value="1"/>
</dbReference>
<evidence type="ECO:0000256" key="2">
    <source>
        <dbReference type="ARBA" id="ARBA00021310"/>
    </source>
</evidence>
<dbReference type="PANTHER" id="PTHR33991:SF1">
    <property type="entry name" value="DNA REPAIR PROTEIN RECO"/>
    <property type="match status" value="1"/>
</dbReference>
<evidence type="ECO:0000313" key="9">
    <source>
        <dbReference type="EMBL" id="SOD94333.1"/>
    </source>
</evidence>
<keyword evidence="3 7" id="KW-0227">DNA damage</keyword>
<dbReference type="SUPFAM" id="SSF50249">
    <property type="entry name" value="Nucleic acid-binding proteins"/>
    <property type="match status" value="1"/>
</dbReference>
<comment type="similarity">
    <text evidence="1 7">Belongs to the RecO family.</text>
</comment>
<dbReference type="InterPro" id="IPR022572">
    <property type="entry name" value="DNA_rep/recomb_RecO_N"/>
</dbReference>
<keyword evidence="10" id="KW-1185">Reference proteome</keyword>
<dbReference type="GO" id="GO:0006310">
    <property type="term" value="P:DNA recombination"/>
    <property type="evidence" value="ECO:0007669"/>
    <property type="project" value="UniProtKB-UniRule"/>
</dbReference>
<dbReference type="SUPFAM" id="SSF57863">
    <property type="entry name" value="ArfGap/RecO-like zinc finger"/>
    <property type="match status" value="1"/>
</dbReference>
<reference evidence="9 10" key="1">
    <citation type="submission" date="2017-09" db="EMBL/GenBank/DDBJ databases">
        <authorList>
            <person name="Ehlers B."/>
            <person name="Leendertz F.H."/>
        </authorList>
    </citation>
    <scope>NUCLEOTIDE SEQUENCE [LARGE SCALE GENOMIC DNA]</scope>
    <source>
        <strain evidence="9 10">USBA 140</strain>
    </source>
</reference>
<evidence type="ECO:0000256" key="5">
    <source>
        <dbReference type="ARBA" id="ARBA00023204"/>
    </source>
</evidence>
<dbReference type="GO" id="GO:0006302">
    <property type="term" value="P:double-strand break repair"/>
    <property type="evidence" value="ECO:0007669"/>
    <property type="project" value="TreeGrafter"/>
</dbReference>
<dbReference type="Pfam" id="PF02565">
    <property type="entry name" value="RecO_C"/>
    <property type="match status" value="1"/>
</dbReference>
<keyword evidence="5 7" id="KW-0234">DNA repair</keyword>
<comment type="function">
    <text evidence="7">Involved in DNA repair and RecF pathway recombination.</text>
</comment>
<dbReference type="OrthoDB" id="9804792at2"/>
<evidence type="ECO:0000259" key="8">
    <source>
        <dbReference type="Pfam" id="PF11967"/>
    </source>
</evidence>
<evidence type="ECO:0000256" key="4">
    <source>
        <dbReference type="ARBA" id="ARBA00023172"/>
    </source>
</evidence>
<dbReference type="GO" id="GO:0043590">
    <property type="term" value="C:bacterial nucleoid"/>
    <property type="evidence" value="ECO:0007669"/>
    <property type="project" value="TreeGrafter"/>
</dbReference>
<dbReference type="RefSeq" id="WP_097278934.1">
    <property type="nucleotide sequence ID" value="NZ_OCNJ01000003.1"/>
</dbReference>
<feature type="domain" description="DNA replication/recombination mediator RecO N-terminal" evidence="8">
    <location>
        <begin position="1"/>
        <end position="75"/>
    </location>
</feature>
<evidence type="ECO:0000256" key="1">
    <source>
        <dbReference type="ARBA" id="ARBA00007452"/>
    </source>
</evidence>
<dbReference type="InterPro" id="IPR012340">
    <property type="entry name" value="NA-bd_OB-fold"/>
</dbReference>
<dbReference type="EMBL" id="OCNJ01000003">
    <property type="protein sequence ID" value="SOD94333.1"/>
    <property type="molecule type" value="Genomic_DNA"/>
</dbReference>
<dbReference type="Gene3D" id="1.20.1440.120">
    <property type="entry name" value="Recombination protein O, C-terminal domain"/>
    <property type="match status" value="1"/>
</dbReference>
<gene>
    <name evidence="7" type="primary">recO</name>
    <name evidence="9" type="ORF">SAMN05421508_103471</name>
</gene>
<organism evidence="9 10">
    <name type="scientific">Caenispirillum bisanense</name>
    <dbReference type="NCBI Taxonomy" id="414052"/>
    <lineage>
        <taxon>Bacteria</taxon>
        <taxon>Pseudomonadati</taxon>
        <taxon>Pseudomonadota</taxon>
        <taxon>Alphaproteobacteria</taxon>
        <taxon>Rhodospirillales</taxon>
        <taxon>Novispirillaceae</taxon>
        <taxon>Caenispirillum</taxon>
    </lineage>
</organism>
<dbReference type="NCBIfam" id="TIGR00613">
    <property type="entry name" value="reco"/>
    <property type="match status" value="1"/>
</dbReference>
<evidence type="ECO:0000256" key="3">
    <source>
        <dbReference type="ARBA" id="ARBA00022763"/>
    </source>
</evidence>
<dbReference type="PANTHER" id="PTHR33991">
    <property type="entry name" value="DNA REPAIR PROTEIN RECO"/>
    <property type="match status" value="1"/>
</dbReference>
<dbReference type="Pfam" id="PF11967">
    <property type="entry name" value="RecO_N"/>
    <property type="match status" value="1"/>
</dbReference>
<keyword evidence="4 7" id="KW-0233">DNA recombination</keyword>
<accession>A0A286GFN6</accession>
<protein>
    <recommendedName>
        <fullName evidence="2 7">DNA repair protein RecO</fullName>
    </recommendedName>
    <alternativeName>
        <fullName evidence="6 7">Recombination protein O</fullName>
    </alternativeName>
</protein>
<dbReference type="InterPro" id="IPR003717">
    <property type="entry name" value="RecO"/>
</dbReference>
<dbReference type="Proteomes" id="UP000219621">
    <property type="component" value="Unassembled WGS sequence"/>
</dbReference>
<dbReference type="InterPro" id="IPR037278">
    <property type="entry name" value="ARFGAP/RecO"/>
</dbReference>
<sequence length="244" mass="26470">MEWRDEGIVLTARRHGETSAVVHLLTRDHGRHGALVRGAAGKGSRGLWQPGNRVDATWRGRLEEHLGTFTGELLDARAAGLLGDRTRLACLAAACALAETALPEREPHPLLFEGLRLLTDALVRDDGWPPLYVRWELVLMAELGYGLDLSECAATGATEDLAWVSPRSGRAVSRAAGAAYADRLLPLPPFLLGAAAESGVEPDAEAVRQGLRLSGYFLERRLFPALDRPVPGARARFLDRMAGR</sequence>
<proteinExistence type="inferred from homology"/>
<dbReference type="AlphaFoldDB" id="A0A286GFN6"/>